<dbReference type="Proteomes" id="UP000807025">
    <property type="component" value="Unassembled WGS sequence"/>
</dbReference>
<comment type="caution">
    <text evidence="1">The sequence shown here is derived from an EMBL/GenBank/DDBJ whole genome shotgun (WGS) entry which is preliminary data.</text>
</comment>
<sequence>MPVYVCAFIFPFSSLPFAALLPRGTPTMHIWERVREGLLASILLLVRSDLVVLFLSAFRVSRSLVLWLFNFSPSLWAVEHYLAGSGGDPATRRRDERYVLSFISRLSISGIVFRSFYFTFRFVSFCIFVFSPSLRDARVWVTIHGYSAPVSSCMCIAYPYT</sequence>
<name>A0A9P6A627_PLEER</name>
<accession>A0A9P6A627</accession>
<organism evidence="1 2">
    <name type="scientific">Pleurotus eryngii</name>
    <name type="common">Boletus of the steppes</name>
    <dbReference type="NCBI Taxonomy" id="5323"/>
    <lineage>
        <taxon>Eukaryota</taxon>
        <taxon>Fungi</taxon>
        <taxon>Dikarya</taxon>
        <taxon>Basidiomycota</taxon>
        <taxon>Agaricomycotina</taxon>
        <taxon>Agaricomycetes</taxon>
        <taxon>Agaricomycetidae</taxon>
        <taxon>Agaricales</taxon>
        <taxon>Pleurotineae</taxon>
        <taxon>Pleurotaceae</taxon>
        <taxon>Pleurotus</taxon>
    </lineage>
</organism>
<gene>
    <name evidence="1" type="ORF">BDN71DRAFT_1047223</name>
</gene>
<protein>
    <submittedName>
        <fullName evidence="1">Uncharacterized protein</fullName>
    </submittedName>
</protein>
<reference evidence="1" key="1">
    <citation type="submission" date="2020-11" db="EMBL/GenBank/DDBJ databases">
        <authorList>
            <consortium name="DOE Joint Genome Institute"/>
            <person name="Ahrendt S."/>
            <person name="Riley R."/>
            <person name="Andreopoulos W."/>
            <person name="Labutti K."/>
            <person name="Pangilinan J."/>
            <person name="Ruiz-Duenas F.J."/>
            <person name="Barrasa J.M."/>
            <person name="Sanchez-Garcia M."/>
            <person name="Camarero S."/>
            <person name="Miyauchi S."/>
            <person name="Serrano A."/>
            <person name="Linde D."/>
            <person name="Babiker R."/>
            <person name="Drula E."/>
            <person name="Ayuso-Fernandez I."/>
            <person name="Pacheco R."/>
            <person name="Padilla G."/>
            <person name="Ferreira P."/>
            <person name="Barriuso J."/>
            <person name="Kellner H."/>
            <person name="Castanera R."/>
            <person name="Alfaro M."/>
            <person name="Ramirez L."/>
            <person name="Pisabarro A.G."/>
            <person name="Kuo A."/>
            <person name="Tritt A."/>
            <person name="Lipzen A."/>
            <person name="He G."/>
            <person name="Yan M."/>
            <person name="Ng V."/>
            <person name="Cullen D."/>
            <person name="Martin F."/>
            <person name="Rosso M.-N."/>
            <person name="Henrissat B."/>
            <person name="Hibbett D."/>
            <person name="Martinez A.T."/>
            <person name="Grigoriev I.V."/>
        </authorList>
    </citation>
    <scope>NUCLEOTIDE SEQUENCE</scope>
    <source>
        <strain evidence="1">ATCC 90797</strain>
    </source>
</reference>
<dbReference type="AlphaFoldDB" id="A0A9P6A627"/>
<evidence type="ECO:0000313" key="1">
    <source>
        <dbReference type="EMBL" id="KAF9500780.1"/>
    </source>
</evidence>
<evidence type="ECO:0000313" key="2">
    <source>
        <dbReference type="Proteomes" id="UP000807025"/>
    </source>
</evidence>
<dbReference type="EMBL" id="MU154526">
    <property type="protein sequence ID" value="KAF9500780.1"/>
    <property type="molecule type" value="Genomic_DNA"/>
</dbReference>
<proteinExistence type="predicted"/>
<keyword evidence="2" id="KW-1185">Reference proteome</keyword>